<dbReference type="HOGENOM" id="CLU_2126862_0_0_1"/>
<sequence>CRCKDNFTVQIPESLLCYFSRYYNALLRGSFSEAGSESVTLDLSAPQAKAFVTWMYSGQLAESSDYPMLFGLYVFADRVDVPAMKKDIMTFIHKHSYHRGSPAIEDAVKAFSSLPESCGLVRWILD</sequence>
<dbReference type="AlphaFoldDB" id="A0A074WNM3"/>
<dbReference type="RefSeq" id="XP_013428853.1">
    <property type="nucleotide sequence ID" value="XM_013573399.1"/>
</dbReference>
<dbReference type="STRING" id="1043004.A0A074WNM3"/>
<dbReference type="EMBL" id="KL584706">
    <property type="protein sequence ID" value="KEQ74738.1"/>
    <property type="molecule type" value="Genomic_DNA"/>
</dbReference>
<organism evidence="2 3">
    <name type="scientific">Aureobasidium namibiae CBS 147.97</name>
    <dbReference type="NCBI Taxonomy" id="1043004"/>
    <lineage>
        <taxon>Eukaryota</taxon>
        <taxon>Fungi</taxon>
        <taxon>Dikarya</taxon>
        <taxon>Ascomycota</taxon>
        <taxon>Pezizomycotina</taxon>
        <taxon>Dothideomycetes</taxon>
        <taxon>Dothideomycetidae</taxon>
        <taxon>Dothideales</taxon>
        <taxon>Saccotheciaceae</taxon>
        <taxon>Aureobasidium</taxon>
    </lineage>
</organism>
<dbReference type="PROSITE" id="PS50097">
    <property type="entry name" value="BTB"/>
    <property type="match status" value="1"/>
</dbReference>
<dbReference type="InterPro" id="IPR000210">
    <property type="entry name" value="BTB/POZ_dom"/>
</dbReference>
<evidence type="ECO:0000313" key="2">
    <source>
        <dbReference type="EMBL" id="KEQ74738.1"/>
    </source>
</evidence>
<dbReference type="GeneID" id="25408060"/>
<accession>A0A074WNM3</accession>
<evidence type="ECO:0000313" key="3">
    <source>
        <dbReference type="Proteomes" id="UP000027730"/>
    </source>
</evidence>
<feature type="non-terminal residue" evidence="2">
    <location>
        <position position="1"/>
    </location>
</feature>
<protein>
    <recommendedName>
        <fullName evidence="1">BTB domain-containing protein</fullName>
    </recommendedName>
</protein>
<feature type="non-terminal residue" evidence="2">
    <location>
        <position position="126"/>
    </location>
</feature>
<feature type="domain" description="BTB" evidence="1">
    <location>
        <begin position="1"/>
        <end position="64"/>
    </location>
</feature>
<dbReference type="SUPFAM" id="SSF54695">
    <property type="entry name" value="POZ domain"/>
    <property type="match status" value="1"/>
</dbReference>
<keyword evidence="3" id="KW-1185">Reference proteome</keyword>
<dbReference type="InterPro" id="IPR011333">
    <property type="entry name" value="SKP1/BTB/POZ_sf"/>
</dbReference>
<dbReference type="Gene3D" id="3.30.710.10">
    <property type="entry name" value="Potassium Channel Kv1.1, Chain A"/>
    <property type="match status" value="1"/>
</dbReference>
<proteinExistence type="predicted"/>
<name>A0A074WNM3_9PEZI</name>
<evidence type="ECO:0000259" key="1">
    <source>
        <dbReference type="PROSITE" id="PS50097"/>
    </source>
</evidence>
<dbReference type="Proteomes" id="UP000027730">
    <property type="component" value="Unassembled WGS sequence"/>
</dbReference>
<dbReference type="OrthoDB" id="194443at2759"/>
<gene>
    <name evidence="2" type="ORF">M436DRAFT_20959</name>
</gene>
<reference evidence="2 3" key="1">
    <citation type="journal article" date="2014" name="BMC Genomics">
        <title>Genome sequencing of four Aureobasidium pullulans varieties: biotechnological potential, stress tolerance, and description of new species.</title>
        <authorList>
            <person name="Gostin Ar C."/>
            <person name="Ohm R.A."/>
            <person name="Kogej T."/>
            <person name="Sonjak S."/>
            <person name="Turk M."/>
            <person name="Zajc J."/>
            <person name="Zalar P."/>
            <person name="Grube M."/>
            <person name="Sun H."/>
            <person name="Han J."/>
            <person name="Sharma A."/>
            <person name="Chiniquy J."/>
            <person name="Ngan C.Y."/>
            <person name="Lipzen A."/>
            <person name="Barry K."/>
            <person name="Grigoriev I.V."/>
            <person name="Gunde-Cimerman N."/>
        </authorList>
    </citation>
    <scope>NUCLEOTIDE SEQUENCE [LARGE SCALE GENOMIC DNA]</scope>
    <source>
        <strain evidence="2 3">CBS 147.97</strain>
    </source>
</reference>